<dbReference type="GO" id="GO:0051539">
    <property type="term" value="F:4 iron, 4 sulfur cluster binding"/>
    <property type="evidence" value="ECO:0007669"/>
    <property type="project" value="UniProtKB-KW"/>
</dbReference>
<feature type="region of interest" description="Disordered" evidence="8">
    <location>
        <begin position="1"/>
        <end position="25"/>
    </location>
</feature>
<feature type="domain" description="4Fe-4S ferredoxin-type" evidence="10">
    <location>
        <begin position="63"/>
        <end position="92"/>
    </location>
</feature>
<reference evidence="11" key="1">
    <citation type="journal article" date="2011" name="ISME J.">
        <title>The endosymbionts of the deep-sea tubeworms Riftia pachyptila and Tevnia jerichonana share an identical physiology as revealed by proteogenomic analyses.</title>
        <authorList>
            <person name="Gardebrecht A."/>
            <person name="Markert S."/>
            <person name="Felbeck H."/>
            <person name="Thuermer A."/>
            <person name="Albrecht D."/>
            <person name="Wollherr A."/>
            <person name="Kabisch J."/>
            <person name="Lehmann R."/>
            <person name="Daniel R."/>
            <person name="Liesegang H."/>
            <person name="Hecker M."/>
            <person name="Sievert S.M."/>
            <person name="Schweder T."/>
        </authorList>
    </citation>
    <scope>NUCLEOTIDE SEQUENCE [LARGE SCALE GENOMIC DNA]</scope>
</reference>
<dbReference type="InterPro" id="IPR017900">
    <property type="entry name" value="4Fe4S_Fe_S_CS"/>
</dbReference>
<evidence type="ECO:0000256" key="6">
    <source>
        <dbReference type="ARBA" id="ARBA00023004"/>
    </source>
</evidence>
<keyword evidence="7" id="KW-0411">Iron-sulfur</keyword>
<dbReference type="InterPro" id="IPR050954">
    <property type="entry name" value="ET_IronSulfur_Cluster-Binding"/>
</dbReference>
<dbReference type="PANTHER" id="PTHR43177">
    <property type="entry name" value="PROTEIN NRFC"/>
    <property type="match status" value="1"/>
</dbReference>
<keyword evidence="9" id="KW-0812">Transmembrane</keyword>
<evidence type="ECO:0000256" key="7">
    <source>
        <dbReference type="ARBA" id="ARBA00023014"/>
    </source>
</evidence>
<dbReference type="InterPro" id="IPR007059">
    <property type="entry name" value="DmsC"/>
</dbReference>
<comment type="caution">
    <text evidence="11">The sequence shown here is derived from an EMBL/GenBank/DDBJ whole genome shotgun (WGS) entry which is preliminary data.</text>
</comment>
<dbReference type="EMBL" id="AFOC01000002">
    <property type="protein sequence ID" value="EGV52780.1"/>
    <property type="molecule type" value="Genomic_DNA"/>
</dbReference>
<dbReference type="GO" id="GO:0046872">
    <property type="term" value="F:metal ion binding"/>
    <property type="evidence" value="ECO:0007669"/>
    <property type="project" value="UniProtKB-KW"/>
</dbReference>
<keyword evidence="1" id="KW-0813">Transport</keyword>
<dbReference type="PANTHER" id="PTHR43177:SF5">
    <property type="entry name" value="ANAEROBIC DIMETHYL SULFOXIDE REDUCTASE CHAIN B-RELATED"/>
    <property type="match status" value="1"/>
</dbReference>
<keyword evidence="9" id="KW-1133">Transmembrane helix</keyword>
<evidence type="ECO:0000256" key="4">
    <source>
        <dbReference type="ARBA" id="ARBA00022737"/>
    </source>
</evidence>
<feature type="transmembrane region" description="Helical" evidence="9">
    <location>
        <begin position="372"/>
        <end position="394"/>
    </location>
</feature>
<proteinExistence type="predicted"/>
<dbReference type="AlphaFoldDB" id="G2D967"/>
<evidence type="ECO:0000313" key="11">
    <source>
        <dbReference type="EMBL" id="EGV52780.1"/>
    </source>
</evidence>
<feature type="domain" description="4Fe-4S ferredoxin-type" evidence="10">
    <location>
        <begin position="141"/>
        <end position="170"/>
    </location>
</feature>
<dbReference type="Pfam" id="PF04976">
    <property type="entry name" value="DmsC"/>
    <property type="match status" value="1"/>
</dbReference>
<dbReference type="Proteomes" id="UP000004491">
    <property type="component" value="Unassembled WGS sequence"/>
</dbReference>
<keyword evidence="2" id="KW-0004">4Fe-4S</keyword>
<feature type="transmembrane region" description="Helical" evidence="9">
    <location>
        <begin position="472"/>
        <end position="490"/>
    </location>
</feature>
<dbReference type="PATRIC" id="fig|1048808.3.peg.92"/>
<evidence type="ECO:0000256" key="1">
    <source>
        <dbReference type="ARBA" id="ARBA00022448"/>
    </source>
</evidence>
<evidence type="ECO:0000313" key="12">
    <source>
        <dbReference type="Proteomes" id="UP000004491"/>
    </source>
</evidence>
<keyword evidence="9" id="KW-0472">Membrane</keyword>
<keyword evidence="6" id="KW-0408">Iron</keyword>
<evidence type="ECO:0000259" key="10">
    <source>
        <dbReference type="PROSITE" id="PS51379"/>
    </source>
</evidence>
<keyword evidence="12" id="KW-1185">Reference proteome</keyword>
<keyword evidence="5" id="KW-0249">Electron transport</keyword>
<gene>
    <name evidence="11" type="primary">dmsB</name>
    <name evidence="11" type="ORF">Rifp1Sym_ab00050</name>
</gene>
<name>G2D967_9GAMM</name>
<feature type="transmembrane region" description="Helical" evidence="9">
    <location>
        <begin position="543"/>
        <end position="567"/>
    </location>
</feature>
<dbReference type="PROSITE" id="PS51379">
    <property type="entry name" value="4FE4S_FER_2"/>
    <property type="match status" value="2"/>
</dbReference>
<dbReference type="GO" id="GO:0019645">
    <property type="term" value="P:anaerobic electron transport chain"/>
    <property type="evidence" value="ECO:0007669"/>
    <property type="project" value="InterPro"/>
</dbReference>
<dbReference type="PROSITE" id="PS00198">
    <property type="entry name" value="4FE4S_FER_1"/>
    <property type="match status" value="1"/>
</dbReference>
<dbReference type="SUPFAM" id="SSF54862">
    <property type="entry name" value="4Fe-4S ferredoxins"/>
    <property type="match status" value="1"/>
</dbReference>
<evidence type="ECO:0000256" key="3">
    <source>
        <dbReference type="ARBA" id="ARBA00022723"/>
    </source>
</evidence>
<protein>
    <submittedName>
        <fullName evidence="11">Anaerobic dimethyl sulfoxide reductase chain B</fullName>
    </submittedName>
</protein>
<keyword evidence="4" id="KW-0677">Repeat</keyword>
<evidence type="ECO:0000256" key="8">
    <source>
        <dbReference type="SAM" id="MobiDB-lite"/>
    </source>
</evidence>
<feature type="transmembrane region" description="Helical" evidence="9">
    <location>
        <begin position="328"/>
        <end position="351"/>
    </location>
</feature>
<dbReference type="Pfam" id="PF13247">
    <property type="entry name" value="Fer4_11"/>
    <property type="match status" value="1"/>
</dbReference>
<organism evidence="11 12">
    <name type="scientific">endosymbiont of Riftia pachyptila</name>
    <name type="common">vent Ph05</name>
    <dbReference type="NCBI Taxonomy" id="1048808"/>
    <lineage>
        <taxon>Bacteria</taxon>
        <taxon>Pseudomonadati</taxon>
        <taxon>Pseudomonadota</taxon>
        <taxon>Gammaproteobacteria</taxon>
        <taxon>sulfur-oxidizing symbionts</taxon>
    </lineage>
</organism>
<evidence type="ECO:0000256" key="2">
    <source>
        <dbReference type="ARBA" id="ARBA00022485"/>
    </source>
</evidence>
<feature type="transmembrane region" description="Helical" evidence="9">
    <location>
        <begin position="406"/>
        <end position="426"/>
    </location>
</feature>
<feature type="transmembrane region" description="Helical" evidence="9">
    <location>
        <begin position="292"/>
        <end position="316"/>
    </location>
</feature>
<dbReference type="CDD" id="cd16371">
    <property type="entry name" value="DMSOR_beta_like"/>
    <property type="match status" value="1"/>
</dbReference>
<keyword evidence="3" id="KW-0479">Metal-binding</keyword>
<accession>G2D967</accession>
<dbReference type="InterPro" id="IPR017896">
    <property type="entry name" value="4Fe4S_Fe-S-bd"/>
</dbReference>
<feature type="compositionally biased region" description="Basic and acidic residues" evidence="8">
    <location>
        <begin position="1"/>
        <end position="15"/>
    </location>
</feature>
<evidence type="ECO:0000256" key="5">
    <source>
        <dbReference type="ARBA" id="ARBA00022982"/>
    </source>
</evidence>
<sequence>MTMFEARENEPDYARLNDPTSQETNRYGAPIEKARAGDSLHGQSLNINGDDGIGDNPNRYKQHGFYFNADNCIACHACEAACSEKNDNPAHIAFRSVGFVEGGTYPAYQRLNISMACNHCDDPVCLKGCPTRAYTKFAEYGAVLQDPDICFGCGYCTWVCPYNAPQLDPVKGRVSKCNMCVDRLEVGLKPACVAACLGKALDFGVIENIPEGRDQAKSEIPGFPRTDITHPNIRFQQTRTTQREMARVDSTAVKYHRDDANGSFHPVVDPKHGFKREWNLSTLLGSHENAHIAFTLSAQTVMGAFLLLTLGAWAGLQPMVAFTAGSALLPAALVMLALMGVGLFKLTMHLGKPHRFYRGFYNLRFSSVSREIAGVSLFFTGLAGFTFFAVSDLLFDSPFPGVVQDLFAVIGLLGAGIGGYFMYKLYRIPARPFWDHWYTAATFAGTALTLGSLLLALVALASNQLPPELGRLLAMVAGTGLALEGIGLLYHARDLQAQESEGAASFYEQTTTYGYPYWLRNGLLVVALMLVLGVGLLDGDSAWAFILLALLALIVSVIGRALFYVLVIPTTMPGAFFWKNKGFVEHARESGLAEMPQLGVAYEQHHPFKLGELLETLRSTTLREKFDQLCRLVTG</sequence>
<dbReference type="Gene3D" id="3.30.70.20">
    <property type="match status" value="2"/>
</dbReference>
<dbReference type="GO" id="GO:0016020">
    <property type="term" value="C:membrane"/>
    <property type="evidence" value="ECO:0007669"/>
    <property type="project" value="InterPro"/>
</dbReference>
<feature type="transmembrane region" description="Helical" evidence="9">
    <location>
        <begin position="517"/>
        <end position="537"/>
    </location>
</feature>
<feature type="transmembrane region" description="Helical" evidence="9">
    <location>
        <begin position="438"/>
        <end position="460"/>
    </location>
</feature>
<evidence type="ECO:0000256" key="9">
    <source>
        <dbReference type="SAM" id="Phobius"/>
    </source>
</evidence>